<dbReference type="PROSITE" id="PS50862">
    <property type="entry name" value="AA_TRNA_LIGASE_II"/>
    <property type="match status" value="1"/>
</dbReference>
<keyword evidence="11 13" id="KW-0030">Aminoacyl-tRNA synthetase</keyword>
<keyword evidence="7 13" id="KW-0547">Nucleotide-binding</keyword>
<dbReference type="GO" id="GO:0004826">
    <property type="term" value="F:phenylalanine-tRNA ligase activity"/>
    <property type="evidence" value="ECO:0007669"/>
    <property type="project" value="UniProtKB-UniRule"/>
</dbReference>
<evidence type="ECO:0000256" key="5">
    <source>
        <dbReference type="ARBA" id="ARBA00022598"/>
    </source>
</evidence>
<dbReference type="InterPro" id="IPR045864">
    <property type="entry name" value="aa-tRNA-synth_II/BPL/LPL"/>
</dbReference>
<evidence type="ECO:0000256" key="12">
    <source>
        <dbReference type="ARBA" id="ARBA00049255"/>
    </source>
</evidence>
<dbReference type="EMBL" id="CP046147">
    <property type="protein sequence ID" value="WFG40499.1"/>
    <property type="molecule type" value="Genomic_DNA"/>
</dbReference>
<keyword evidence="10 13" id="KW-0648">Protein biosynthesis</keyword>
<dbReference type="HAMAP" id="MF_00281">
    <property type="entry name" value="Phe_tRNA_synth_alpha1"/>
    <property type="match status" value="1"/>
</dbReference>
<evidence type="ECO:0000313" key="15">
    <source>
        <dbReference type="EMBL" id="MDG0867885.1"/>
    </source>
</evidence>
<dbReference type="EC" id="6.1.1.20" evidence="13"/>
<evidence type="ECO:0000256" key="10">
    <source>
        <dbReference type="ARBA" id="ARBA00022917"/>
    </source>
</evidence>
<dbReference type="PANTHER" id="PTHR11538:SF41">
    <property type="entry name" value="PHENYLALANINE--TRNA LIGASE, MITOCHONDRIAL"/>
    <property type="match status" value="1"/>
</dbReference>
<evidence type="ECO:0000256" key="13">
    <source>
        <dbReference type="HAMAP-Rule" id="MF_00281"/>
    </source>
</evidence>
<evidence type="ECO:0000313" key="16">
    <source>
        <dbReference type="EMBL" id="WFG40499.1"/>
    </source>
</evidence>
<dbReference type="Gene3D" id="3.30.930.10">
    <property type="entry name" value="Bira Bifunctional Protein, Domain 2"/>
    <property type="match status" value="1"/>
</dbReference>
<keyword evidence="4 13" id="KW-0963">Cytoplasm</keyword>
<dbReference type="Pfam" id="PF02912">
    <property type="entry name" value="Phe_tRNA-synt_N"/>
    <property type="match status" value="1"/>
</dbReference>
<dbReference type="InterPro" id="IPR006195">
    <property type="entry name" value="aa-tRNA-synth_II"/>
</dbReference>
<dbReference type="InterPro" id="IPR010978">
    <property type="entry name" value="tRNA-bd_arm"/>
</dbReference>
<dbReference type="PANTHER" id="PTHR11538">
    <property type="entry name" value="PHENYLALANYL-TRNA SYNTHETASE"/>
    <property type="match status" value="1"/>
</dbReference>
<reference evidence="17" key="3">
    <citation type="submission" date="2023-06" db="EMBL/GenBank/DDBJ databases">
        <title>Pangenomics reveal diversification of enzyme families and niche specialization in globally abundant SAR202 bacteria.</title>
        <authorList>
            <person name="Saw J.H.W."/>
        </authorList>
    </citation>
    <scope>NUCLEOTIDE SEQUENCE [LARGE SCALE GENOMIC DNA]</scope>
    <source>
        <strain evidence="17">JH1073</strain>
    </source>
</reference>
<sequence length="335" mass="37734">MPKTEGTQTGETVEELKLAAVAALDSADSSEELEAWRVDFMGRKGRLTGLLRGLGSLDIDERKIVGAAANRLRGELETLFEERVNLSKSSQATVGSIDITLPGRKPSLGGLHPSTQMIREITQAFNEMGFQTIEGPEVELEKYNFDMLNIPADHPARDQWDTIWVDDDAHGDVLLRTHTSPMQARTMETNDPPVRVIVPGKCYRYESTDATHEWHFNQVEGLAVDEGLTFADLKGTLYEFARRIFGPSMKVRFRCDFFPFVEPGVDMSIEWNGNWLEIMGAGMVHPKVLENAGYDSTKYTGFAFGMGPERISMLRNEITDIRHFFSNDLRFLSQF</sequence>
<evidence type="ECO:0000313" key="17">
    <source>
        <dbReference type="Proteomes" id="UP001219901"/>
    </source>
</evidence>
<dbReference type="Proteomes" id="UP001219901">
    <property type="component" value="Chromosome"/>
</dbReference>
<reference evidence="16" key="2">
    <citation type="journal article" date="2023" name="Nat. Commun.">
        <title>Cultivation of marine bacteria of the SAR202 clade.</title>
        <authorList>
            <person name="Lim Y."/>
            <person name="Seo J.H."/>
            <person name="Giovannoni S.J."/>
            <person name="Kang I."/>
            <person name="Cho J.C."/>
        </authorList>
    </citation>
    <scope>NUCLEOTIDE SEQUENCE</scope>
    <source>
        <strain evidence="16">JH1073</strain>
    </source>
</reference>
<dbReference type="InterPro" id="IPR022911">
    <property type="entry name" value="Phe_tRNA_ligase_alpha1_bac"/>
</dbReference>
<evidence type="ECO:0000256" key="6">
    <source>
        <dbReference type="ARBA" id="ARBA00022723"/>
    </source>
</evidence>
<evidence type="ECO:0000256" key="11">
    <source>
        <dbReference type="ARBA" id="ARBA00023146"/>
    </source>
</evidence>
<comment type="cofactor">
    <cofactor evidence="13">
        <name>Mg(2+)</name>
        <dbReference type="ChEBI" id="CHEBI:18420"/>
    </cofactor>
    <text evidence="13">Binds 2 magnesium ions per tetramer.</text>
</comment>
<dbReference type="AlphaFoldDB" id="A0AAJ5ZI70"/>
<evidence type="ECO:0000256" key="2">
    <source>
        <dbReference type="ARBA" id="ARBA00010207"/>
    </source>
</evidence>
<evidence type="ECO:0000256" key="1">
    <source>
        <dbReference type="ARBA" id="ARBA00004496"/>
    </source>
</evidence>
<dbReference type="InterPro" id="IPR004529">
    <property type="entry name" value="Phe-tRNA-synth_IIc_asu"/>
</dbReference>
<dbReference type="Pfam" id="PF01409">
    <property type="entry name" value="tRNA-synt_2d"/>
    <property type="match status" value="1"/>
</dbReference>
<organism evidence="16 17">
    <name type="scientific">Candidatus Lucifugimonas marina</name>
    <dbReference type="NCBI Taxonomy" id="3038979"/>
    <lineage>
        <taxon>Bacteria</taxon>
        <taxon>Bacillati</taxon>
        <taxon>Chloroflexota</taxon>
        <taxon>Dehalococcoidia</taxon>
        <taxon>SAR202 cluster</taxon>
        <taxon>Candidatus Lucifugimonadales</taxon>
        <taxon>Candidatus Lucifugimonadaceae</taxon>
        <taxon>Candidatus Lucifugimonas</taxon>
    </lineage>
</organism>
<dbReference type="NCBIfam" id="TIGR00468">
    <property type="entry name" value="pheS"/>
    <property type="match status" value="1"/>
</dbReference>
<evidence type="ECO:0000256" key="4">
    <source>
        <dbReference type="ARBA" id="ARBA00022490"/>
    </source>
</evidence>
<evidence type="ECO:0000256" key="3">
    <source>
        <dbReference type="ARBA" id="ARBA00011209"/>
    </source>
</evidence>
<dbReference type="SUPFAM" id="SSF55681">
    <property type="entry name" value="Class II aaRS and biotin synthetases"/>
    <property type="match status" value="1"/>
</dbReference>
<dbReference type="InterPro" id="IPR004188">
    <property type="entry name" value="Phe-tRNA_ligase_II_N"/>
</dbReference>
<keyword evidence="17" id="KW-1185">Reference proteome</keyword>
<comment type="catalytic activity">
    <reaction evidence="12 13">
        <text>tRNA(Phe) + L-phenylalanine + ATP = L-phenylalanyl-tRNA(Phe) + AMP + diphosphate + H(+)</text>
        <dbReference type="Rhea" id="RHEA:19413"/>
        <dbReference type="Rhea" id="RHEA-COMP:9668"/>
        <dbReference type="Rhea" id="RHEA-COMP:9699"/>
        <dbReference type="ChEBI" id="CHEBI:15378"/>
        <dbReference type="ChEBI" id="CHEBI:30616"/>
        <dbReference type="ChEBI" id="CHEBI:33019"/>
        <dbReference type="ChEBI" id="CHEBI:58095"/>
        <dbReference type="ChEBI" id="CHEBI:78442"/>
        <dbReference type="ChEBI" id="CHEBI:78531"/>
        <dbReference type="ChEBI" id="CHEBI:456215"/>
        <dbReference type="EC" id="6.1.1.20"/>
    </reaction>
</comment>
<comment type="subcellular location">
    <subcellularLocation>
        <location evidence="1 13">Cytoplasm</location>
    </subcellularLocation>
</comment>
<evidence type="ECO:0000313" key="18">
    <source>
        <dbReference type="Proteomes" id="UP001321249"/>
    </source>
</evidence>
<dbReference type="SUPFAM" id="SSF46589">
    <property type="entry name" value="tRNA-binding arm"/>
    <property type="match status" value="1"/>
</dbReference>
<dbReference type="GO" id="GO:0000287">
    <property type="term" value="F:magnesium ion binding"/>
    <property type="evidence" value="ECO:0007669"/>
    <property type="project" value="UniProtKB-UniRule"/>
</dbReference>
<dbReference type="InterPro" id="IPR002319">
    <property type="entry name" value="Phenylalanyl-tRNA_Synthase"/>
</dbReference>
<keyword evidence="8 13" id="KW-0067">ATP-binding</keyword>
<dbReference type="EMBL" id="WMBE01000004">
    <property type="protein sequence ID" value="MDG0867885.1"/>
    <property type="molecule type" value="Genomic_DNA"/>
</dbReference>
<dbReference type="GO" id="GO:0005737">
    <property type="term" value="C:cytoplasm"/>
    <property type="evidence" value="ECO:0007669"/>
    <property type="project" value="UniProtKB-SubCell"/>
</dbReference>
<accession>A0AAJ5ZI70</accession>
<dbReference type="RefSeq" id="WP_342826655.1">
    <property type="nucleotide sequence ID" value="NZ_CP046146.1"/>
</dbReference>
<name>A0AAJ5ZI70_9CHLR</name>
<keyword evidence="9 13" id="KW-0460">Magnesium</keyword>
<dbReference type="CDD" id="cd00496">
    <property type="entry name" value="PheRS_alpha_core"/>
    <property type="match status" value="1"/>
</dbReference>
<evidence type="ECO:0000259" key="14">
    <source>
        <dbReference type="PROSITE" id="PS50862"/>
    </source>
</evidence>
<dbReference type="Proteomes" id="UP001321249">
    <property type="component" value="Unassembled WGS sequence"/>
</dbReference>
<feature type="domain" description="Aminoacyl-transfer RNA synthetases class-II family profile" evidence="14">
    <location>
        <begin position="115"/>
        <end position="314"/>
    </location>
</feature>
<evidence type="ECO:0000256" key="7">
    <source>
        <dbReference type="ARBA" id="ARBA00022741"/>
    </source>
</evidence>
<dbReference type="GO" id="GO:0000049">
    <property type="term" value="F:tRNA binding"/>
    <property type="evidence" value="ECO:0007669"/>
    <property type="project" value="InterPro"/>
</dbReference>
<comment type="similarity">
    <text evidence="2 13">Belongs to the class-II aminoacyl-tRNA synthetase family. Phe-tRNA synthetase alpha subunit type 1 subfamily.</text>
</comment>
<proteinExistence type="inferred from homology"/>
<keyword evidence="6 13" id="KW-0479">Metal-binding</keyword>
<keyword evidence="5 13" id="KW-0436">Ligase</keyword>
<reference evidence="17 18" key="1">
    <citation type="submission" date="2019-11" db="EMBL/GenBank/DDBJ databases">
        <authorList>
            <person name="Cho J.-C."/>
        </authorList>
    </citation>
    <scope>NUCLEOTIDE SEQUENCE [LARGE SCALE GENOMIC DNA]</scope>
    <source>
        <strain evidence="16 17">JH1073</strain>
        <strain evidence="15 18">JH702</strain>
    </source>
</reference>
<evidence type="ECO:0000256" key="9">
    <source>
        <dbReference type="ARBA" id="ARBA00022842"/>
    </source>
</evidence>
<feature type="binding site" evidence="13">
    <location>
        <position position="262"/>
    </location>
    <ligand>
        <name>Mg(2+)</name>
        <dbReference type="ChEBI" id="CHEBI:18420"/>
        <note>shared with beta subunit</note>
    </ligand>
</feature>
<protein>
    <recommendedName>
        <fullName evidence="13">Phenylalanine--tRNA ligase alpha subunit</fullName>
        <ecNumber evidence="13">6.1.1.20</ecNumber>
    </recommendedName>
    <alternativeName>
        <fullName evidence="13">Phenylalanyl-tRNA synthetase alpha subunit</fullName>
        <shortName evidence="13">PheRS</shortName>
    </alternativeName>
</protein>
<evidence type="ECO:0000256" key="8">
    <source>
        <dbReference type="ARBA" id="ARBA00022840"/>
    </source>
</evidence>
<gene>
    <name evidence="13 16" type="primary">pheS</name>
    <name evidence="15" type="ORF">GKO46_12490</name>
    <name evidence="16" type="ORF">GKO48_13115</name>
</gene>
<dbReference type="GO" id="GO:0006432">
    <property type="term" value="P:phenylalanyl-tRNA aminoacylation"/>
    <property type="evidence" value="ECO:0007669"/>
    <property type="project" value="UniProtKB-UniRule"/>
</dbReference>
<comment type="subunit">
    <text evidence="3 13">Tetramer of two alpha and two beta subunits.</text>
</comment>
<dbReference type="GO" id="GO:0005524">
    <property type="term" value="F:ATP binding"/>
    <property type="evidence" value="ECO:0007669"/>
    <property type="project" value="UniProtKB-UniRule"/>
</dbReference>